<evidence type="ECO:0000256" key="3">
    <source>
        <dbReference type="ARBA" id="ARBA00022801"/>
    </source>
</evidence>
<proteinExistence type="predicted"/>
<feature type="repeat" description="TPR" evidence="5">
    <location>
        <begin position="203"/>
        <end position="236"/>
    </location>
</feature>
<comment type="caution">
    <text evidence="8">The sequence shown here is derived from an EMBL/GenBank/DDBJ whole genome shotgun (WGS) entry which is preliminary data.</text>
</comment>
<sequence length="498" mass="54398">MDSSSSSTSPAAAFSRSTQRRLHPRFAVQADTLINDAKEKGNKLFASKLLKEAVAEYSKGLAFFVDPLDTAAVSEARPKRWSLGSKVSLSDLRRIVGRRMSSTSLRSSTPTNNNSSSNNESSTNDTTATSALLPKSAPLSSPTSSTPTLPYETIDVPSPEYIQSKTLLATLLSNRSAAFSAINAFEDALMDAMAAVQWRPDWCKGHFRKAEALSGLQLYEDALEAYRAALALDPSSKTISERAVRTQSRIGDVTNGLLIHQIFPGRDICQRTLLNPVQNLVFDFAVKMRNFIYLVVNVDTKQCMVVDVCWDVDGVVNYAKSRGLEIVGAIVTHYHIDHVGGIPPPPYDSYGVRVDGLAKLLKKMPHIKAYAHELDIDAIIKGNPELSPTRFHPTQDETTIQLPLTTKGFPSPCILVNGNRLFSGDTLFIGSCGRVDSPDSSKQDMFTSLQVRLAALADNVSVYPGHDYGGEITTIGIERAAGLLRKVDRQSFFGQFDC</sequence>
<feature type="compositionally biased region" description="Low complexity" evidence="6">
    <location>
        <begin position="101"/>
        <end position="150"/>
    </location>
</feature>
<keyword evidence="5" id="KW-0802">TPR repeat</keyword>
<dbReference type="InterPro" id="IPR019734">
    <property type="entry name" value="TPR_rpt"/>
</dbReference>
<feature type="compositionally biased region" description="Low complexity" evidence="6">
    <location>
        <begin position="1"/>
        <end position="17"/>
    </location>
</feature>
<evidence type="ECO:0000256" key="5">
    <source>
        <dbReference type="PROSITE-ProRule" id="PRU00339"/>
    </source>
</evidence>
<dbReference type="PANTHER" id="PTHR46233">
    <property type="entry name" value="HYDROXYACYLGLUTATHIONE HYDROLASE GLOC"/>
    <property type="match status" value="1"/>
</dbReference>
<dbReference type="Pfam" id="PF00753">
    <property type="entry name" value="Lactamase_B"/>
    <property type="match status" value="1"/>
</dbReference>
<gene>
    <name evidence="8" type="ORF">BASA50_008711</name>
</gene>
<organism evidence="8 9">
    <name type="scientific">Batrachochytrium salamandrivorans</name>
    <dbReference type="NCBI Taxonomy" id="1357716"/>
    <lineage>
        <taxon>Eukaryota</taxon>
        <taxon>Fungi</taxon>
        <taxon>Fungi incertae sedis</taxon>
        <taxon>Chytridiomycota</taxon>
        <taxon>Chytridiomycota incertae sedis</taxon>
        <taxon>Chytridiomycetes</taxon>
        <taxon>Rhizophydiales</taxon>
        <taxon>Rhizophydiales incertae sedis</taxon>
        <taxon>Batrachochytrium</taxon>
    </lineage>
</organism>
<name>A0ABQ8F3B0_9FUNG</name>
<evidence type="ECO:0000256" key="2">
    <source>
        <dbReference type="ARBA" id="ARBA00022723"/>
    </source>
</evidence>
<protein>
    <recommendedName>
        <fullName evidence="7">Metallo-beta-lactamase domain-containing protein</fullName>
    </recommendedName>
</protein>
<keyword evidence="4" id="KW-0862">Zinc</keyword>
<keyword evidence="2" id="KW-0479">Metal-binding</keyword>
<dbReference type="InterPro" id="IPR051453">
    <property type="entry name" value="MBL_Glyoxalase_II"/>
</dbReference>
<dbReference type="SUPFAM" id="SSF48452">
    <property type="entry name" value="TPR-like"/>
    <property type="match status" value="1"/>
</dbReference>
<dbReference type="SMART" id="SM00028">
    <property type="entry name" value="TPR"/>
    <property type="match status" value="2"/>
</dbReference>
<evidence type="ECO:0000256" key="6">
    <source>
        <dbReference type="SAM" id="MobiDB-lite"/>
    </source>
</evidence>
<evidence type="ECO:0000313" key="8">
    <source>
        <dbReference type="EMBL" id="KAH6591355.1"/>
    </source>
</evidence>
<dbReference type="SMART" id="SM00849">
    <property type="entry name" value="Lactamase_B"/>
    <property type="match status" value="1"/>
</dbReference>
<dbReference type="Proteomes" id="UP001648503">
    <property type="component" value="Unassembled WGS sequence"/>
</dbReference>
<dbReference type="PROSITE" id="PS50005">
    <property type="entry name" value="TPR"/>
    <property type="match status" value="1"/>
</dbReference>
<dbReference type="PANTHER" id="PTHR46233:SF3">
    <property type="entry name" value="HYDROXYACYLGLUTATHIONE HYDROLASE GLOC"/>
    <property type="match status" value="1"/>
</dbReference>
<keyword evidence="3" id="KW-0378">Hydrolase</keyword>
<evidence type="ECO:0000313" key="9">
    <source>
        <dbReference type="Proteomes" id="UP001648503"/>
    </source>
</evidence>
<feature type="region of interest" description="Disordered" evidence="6">
    <location>
        <begin position="100"/>
        <end position="155"/>
    </location>
</feature>
<dbReference type="Gene3D" id="1.25.40.10">
    <property type="entry name" value="Tetratricopeptide repeat domain"/>
    <property type="match status" value="1"/>
</dbReference>
<reference evidence="8 9" key="1">
    <citation type="submission" date="2021-02" db="EMBL/GenBank/DDBJ databases">
        <title>Variation within the Batrachochytrium salamandrivorans European outbreak.</title>
        <authorList>
            <person name="Kelly M."/>
            <person name="Pasmans F."/>
            <person name="Shea T.P."/>
            <person name="Munoz J.F."/>
            <person name="Carranza S."/>
            <person name="Cuomo C.A."/>
            <person name="Martel A."/>
        </authorList>
    </citation>
    <scope>NUCLEOTIDE SEQUENCE [LARGE SCALE GENOMIC DNA]</scope>
    <source>
        <strain evidence="8 9">AMFP18/2</strain>
    </source>
</reference>
<comment type="cofactor">
    <cofactor evidence="1">
        <name>Zn(2+)</name>
        <dbReference type="ChEBI" id="CHEBI:29105"/>
    </cofactor>
</comment>
<dbReference type="InterPro" id="IPR001279">
    <property type="entry name" value="Metallo-B-lactamas"/>
</dbReference>
<accession>A0ABQ8F3B0</accession>
<evidence type="ECO:0000256" key="4">
    <source>
        <dbReference type="ARBA" id="ARBA00022833"/>
    </source>
</evidence>
<feature type="region of interest" description="Disordered" evidence="6">
    <location>
        <begin position="1"/>
        <end position="20"/>
    </location>
</feature>
<evidence type="ECO:0000259" key="7">
    <source>
        <dbReference type="SMART" id="SM00849"/>
    </source>
</evidence>
<feature type="domain" description="Metallo-beta-lactamase" evidence="7">
    <location>
        <begin position="289"/>
        <end position="466"/>
    </location>
</feature>
<evidence type="ECO:0000256" key="1">
    <source>
        <dbReference type="ARBA" id="ARBA00001947"/>
    </source>
</evidence>
<dbReference type="SUPFAM" id="SSF56281">
    <property type="entry name" value="Metallo-hydrolase/oxidoreductase"/>
    <property type="match status" value="1"/>
</dbReference>
<dbReference type="EMBL" id="JAFCIX010000410">
    <property type="protein sequence ID" value="KAH6591355.1"/>
    <property type="molecule type" value="Genomic_DNA"/>
</dbReference>
<dbReference type="InterPro" id="IPR036866">
    <property type="entry name" value="RibonucZ/Hydroxyglut_hydro"/>
</dbReference>
<dbReference type="InterPro" id="IPR011990">
    <property type="entry name" value="TPR-like_helical_dom_sf"/>
</dbReference>
<dbReference type="Gene3D" id="3.60.15.10">
    <property type="entry name" value="Ribonuclease Z/Hydroxyacylglutathione hydrolase-like"/>
    <property type="match status" value="1"/>
</dbReference>
<keyword evidence="9" id="KW-1185">Reference proteome</keyword>